<organism evidence="2 3">
    <name type="scientific">Sporosarcina quadrami</name>
    <dbReference type="NCBI Taxonomy" id="2762234"/>
    <lineage>
        <taxon>Bacteria</taxon>
        <taxon>Bacillati</taxon>
        <taxon>Bacillota</taxon>
        <taxon>Bacilli</taxon>
        <taxon>Bacillales</taxon>
        <taxon>Caryophanaceae</taxon>
        <taxon>Sporosarcina</taxon>
    </lineage>
</organism>
<evidence type="ECO:0000256" key="1">
    <source>
        <dbReference type="SAM" id="Phobius"/>
    </source>
</evidence>
<keyword evidence="1" id="KW-0812">Transmembrane</keyword>
<proteinExistence type="predicted"/>
<gene>
    <name evidence="2" type="ORF">H9649_01135</name>
</gene>
<feature type="transmembrane region" description="Helical" evidence="1">
    <location>
        <begin position="12"/>
        <end position="32"/>
    </location>
</feature>
<evidence type="ECO:0000313" key="3">
    <source>
        <dbReference type="Proteomes" id="UP000626786"/>
    </source>
</evidence>
<keyword evidence="3" id="KW-1185">Reference proteome</keyword>
<dbReference type="EMBL" id="JACSQN010000001">
    <property type="protein sequence ID" value="MBD7983168.1"/>
    <property type="molecule type" value="Genomic_DNA"/>
</dbReference>
<dbReference type="RefSeq" id="WP_191692807.1">
    <property type="nucleotide sequence ID" value="NZ_JACSQN010000001.1"/>
</dbReference>
<dbReference type="Proteomes" id="UP000626786">
    <property type="component" value="Unassembled WGS sequence"/>
</dbReference>
<sequence>MDYVKNERGTVLAASIILLFVVSLFLFTLVSWHSNLYRTFDSIETYYENQTTKIMRQGGYYYEESIFDWVHGQW</sequence>
<name>A0ABR8U556_9BACL</name>
<protein>
    <submittedName>
        <fullName evidence="2">Uncharacterized protein</fullName>
    </submittedName>
</protein>
<reference evidence="2 3" key="1">
    <citation type="submission" date="2020-08" db="EMBL/GenBank/DDBJ databases">
        <title>A Genomic Blueprint of the Chicken Gut Microbiome.</title>
        <authorList>
            <person name="Gilroy R."/>
            <person name="Ravi A."/>
            <person name="Getino M."/>
            <person name="Pursley I."/>
            <person name="Horton D.L."/>
            <person name="Alikhan N.-F."/>
            <person name="Baker D."/>
            <person name="Gharbi K."/>
            <person name="Hall N."/>
            <person name="Watson M."/>
            <person name="Adriaenssens E.M."/>
            <person name="Foster-Nyarko E."/>
            <person name="Jarju S."/>
            <person name="Secka A."/>
            <person name="Antonio M."/>
            <person name="Oren A."/>
            <person name="Chaudhuri R."/>
            <person name="La Ragione R.M."/>
            <person name="Hildebrand F."/>
            <person name="Pallen M.J."/>
        </authorList>
    </citation>
    <scope>NUCLEOTIDE SEQUENCE [LARGE SCALE GENOMIC DNA]</scope>
    <source>
        <strain evidence="2 3">Sa2YVA2</strain>
    </source>
</reference>
<accession>A0ABR8U556</accession>
<comment type="caution">
    <text evidence="2">The sequence shown here is derived from an EMBL/GenBank/DDBJ whole genome shotgun (WGS) entry which is preliminary data.</text>
</comment>
<evidence type="ECO:0000313" key="2">
    <source>
        <dbReference type="EMBL" id="MBD7983168.1"/>
    </source>
</evidence>
<keyword evidence="1" id="KW-0472">Membrane</keyword>
<keyword evidence="1" id="KW-1133">Transmembrane helix</keyword>